<keyword evidence="3 6" id="KW-0808">Transferase</keyword>
<dbReference type="EMBL" id="BMHE01000001">
    <property type="protein sequence ID" value="GGI43636.1"/>
    <property type="molecule type" value="Genomic_DNA"/>
</dbReference>
<reference evidence="9" key="1">
    <citation type="journal article" date="2019" name="Int. J. Syst. Evol. Microbiol.">
        <title>The Global Catalogue of Microorganisms (GCM) 10K type strain sequencing project: providing services to taxonomists for standard genome sequencing and annotation.</title>
        <authorList>
            <consortium name="The Broad Institute Genomics Platform"/>
            <consortium name="The Broad Institute Genome Sequencing Center for Infectious Disease"/>
            <person name="Wu L."/>
            <person name="Ma J."/>
        </authorList>
    </citation>
    <scope>NUCLEOTIDE SEQUENCE [LARGE SCALE GENOMIC DNA]</scope>
    <source>
        <strain evidence="9">CGMCC 1.15043</strain>
    </source>
</reference>
<evidence type="ECO:0000256" key="5">
    <source>
        <dbReference type="ARBA" id="ARBA00048128"/>
    </source>
</evidence>
<evidence type="ECO:0000256" key="2">
    <source>
        <dbReference type="ARBA" id="ARBA00012415"/>
    </source>
</evidence>
<accession>A0ABQ2BNE8</accession>
<dbReference type="CDD" id="cd02541">
    <property type="entry name" value="UGPase_prokaryotic"/>
    <property type="match status" value="1"/>
</dbReference>
<dbReference type="GO" id="GO:0016779">
    <property type="term" value="F:nucleotidyltransferase activity"/>
    <property type="evidence" value="ECO:0007669"/>
    <property type="project" value="UniProtKB-KW"/>
</dbReference>
<dbReference type="InterPro" id="IPR005771">
    <property type="entry name" value="GalU_uridylyltTrfase_bac/arc"/>
</dbReference>
<dbReference type="InterPro" id="IPR029044">
    <property type="entry name" value="Nucleotide-diphossugar_trans"/>
</dbReference>
<evidence type="ECO:0000256" key="6">
    <source>
        <dbReference type="RuleBase" id="RU361259"/>
    </source>
</evidence>
<sequence length="290" mass="32438">MKIRKAVIPAAGLGTRFLPATKALPKEMLPIIDKPTIQYIVEEAVASGIEEIIIVTGKGKQAIEDHFDSSFELENHLRAAGKLELLQRVQEPTQLAKIHYIRQTEPLGLGHAIWCARAFVQNEPFAVLLGDTFFDGQTPALAQLIQTYNRYQTSIIGVQEVDAQLVSNYGVVEAKPLYEGIYHVTNLIEKPAPEDAVSNLAILGRYILTPRIFDLLAKQQAGIGSEIQLTDALRTLNEFEAMYACKVQGCWHDIGNHQGFIAAILAEANKRPEIKRWLHEHLAHMRRETE</sequence>
<comment type="catalytic activity">
    <reaction evidence="5 6">
        <text>alpha-D-glucose 1-phosphate + UTP + H(+) = UDP-alpha-D-glucose + diphosphate</text>
        <dbReference type="Rhea" id="RHEA:19889"/>
        <dbReference type="ChEBI" id="CHEBI:15378"/>
        <dbReference type="ChEBI" id="CHEBI:33019"/>
        <dbReference type="ChEBI" id="CHEBI:46398"/>
        <dbReference type="ChEBI" id="CHEBI:58601"/>
        <dbReference type="ChEBI" id="CHEBI:58885"/>
        <dbReference type="EC" id="2.7.7.9"/>
    </reaction>
</comment>
<protein>
    <recommendedName>
        <fullName evidence="2 6">UTP--glucose-1-phosphate uridylyltransferase</fullName>
        <ecNumber evidence="2 6">2.7.7.9</ecNumber>
    </recommendedName>
    <alternativeName>
        <fullName evidence="6">UDP-glucose pyrophosphorylase</fullName>
    </alternativeName>
</protein>
<dbReference type="Proteomes" id="UP000615455">
    <property type="component" value="Unassembled WGS sequence"/>
</dbReference>
<name>A0ABQ2BNE8_9BACL</name>
<dbReference type="NCBIfam" id="TIGR01099">
    <property type="entry name" value="galU"/>
    <property type="match status" value="1"/>
</dbReference>
<proteinExistence type="inferred from homology"/>
<keyword evidence="9" id="KW-1185">Reference proteome</keyword>
<evidence type="ECO:0000313" key="9">
    <source>
        <dbReference type="Proteomes" id="UP000615455"/>
    </source>
</evidence>
<feature type="domain" description="Nucleotidyl transferase" evidence="7">
    <location>
        <begin position="5"/>
        <end position="266"/>
    </location>
</feature>
<dbReference type="Gene3D" id="3.90.550.10">
    <property type="entry name" value="Spore Coat Polysaccharide Biosynthesis Protein SpsA, Chain A"/>
    <property type="match status" value="1"/>
</dbReference>
<evidence type="ECO:0000256" key="3">
    <source>
        <dbReference type="ARBA" id="ARBA00022679"/>
    </source>
</evidence>
<evidence type="ECO:0000256" key="1">
    <source>
        <dbReference type="ARBA" id="ARBA00006890"/>
    </source>
</evidence>
<dbReference type="InterPro" id="IPR005835">
    <property type="entry name" value="NTP_transferase_dom"/>
</dbReference>
<evidence type="ECO:0000256" key="4">
    <source>
        <dbReference type="ARBA" id="ARBA00022695"/>
    </source>
</evidence>
<organism evidence="8 9">
    <name type="scientific">Paenibacillus marchantiophytorum</name>
    <dbReference type="NCBI Taxonomy" id="1619310"/>
    <lineage>
        <taxon>Bacteria</taxon>
        <taxon>Bacillati</taxon>
        <taxon>Bacillota</taxon>
        <taxon>Bacilli</taxon>
        <taxon>Bacillales</taxon>
        <taxon>Paenibacillaceae</taxon>
        <taxon>Paenibacillus</taxon>
    </lineage>
</organism>
<gene>
    <name evidence="8" type="ORF">GCM10008018_03110</name>
</gene>
<dbReference type="PANTHER" id="PTHR43197:SF1">
    <property type="entry name" value="UTP--GLUCOSE-1-PHOSPHATE URIDYLYLTRANSFERASE"/>
    <property type="match status" value="1"/>
</dbReference>
<evidence type="ECO:0000313" key="8">
    <source>
        <dbReference type="EMBL" id="GGI43636.1"/>
    </source>
</evidence>
<dbReference type="RefSeq" id="WP_189006593.1">
    <property type="nucleotide sequence ID" value="NZ_BMHE01000001.1"/>
</dbReference>
<evidence type="ECO:0000259" key="7">
    <source>
        <dbReference type="Pfam" id="PF00483"/>
    </source>
</evidence>
<dbReference type="Pfam" id="PF00483">
    <property type="entry name" value="NTP_transferase"/>
    <property type="match status" value="1"/>
</dbReference>
<comment type="similarity">
    <text evidence="1 6">Belongs to the UDPGP type 2 family.</text>
</comment>
<dbReference type="EC" id="2.7.7.9" evidence="2 6"/>
<dbReference type="PANTHER" id="PTHR43197">
    <property type="entry name" value="UTP--GLUCOSE-1-PHOSPHATE URIDYLYLTRANSFERASE"/>
    <property type="match status" value="1"/>
</dbReference>
<dbReference type="SUPFAM" id="SSF53448">
    <property type="entry name" value="Nucleotide-diphospho-sugar transferases"/>
    <property type="match status" value="1"/>
</dbReference>
<keyword evidence="4 6" id="KW-0548">Nucleotidyltransferase</keyword>
<comment type="caution">
    <text evidence="8">The sequence shown here is derived from an EMBL/GenBank/DDBJ whole genome shotgun (WGS) entry which is preliminary data.</text>
</comment>